<dbReference type="Gene3D" id="1.10.357.10">
    <property type="entry name" value="Tetracycline Repressor, domain 2"/>
    <property type="match status" value="1"/>
</dbReference>
<feature type="domain" description="HTH tetR-type" evidence="3">
    <location>
        <begin position="12"/>
        <end position="72"/>
    </location>
</feature>
<gene>
    <name evidence="4" type="ORF">F4554_005229</name>
</gene>
<dbReference type="PANTHER" id="PTHR30055:SF231">
    <property type="entry name" value="TRANSCRIPTIONAL REGULATORY PROTEIN (PROBABLY DEOR-FAMILY)-RELATED"/>
    <property type="match status" value="1"/>
</dbReference>
<proteinExistence type="predicted"/>
<protein>
    <submittedName>
        <fullName evidence="4">DNA-binding transcriptional regulator YbjK</fullName>
    </submittedName>
</protein>
<sequence length="192" mass="20314">MSRQEPRQERGQRRRDALVAAAADLLEDAGVDAVSHRAVAHRAGVPLGSTTYYFTSLDDLRAAAAGALAQRWVRRAARSAASVPEGSYDEREAARRLARAVLPAGRAAVLAQYEQLLAAARHPAVAAVLRGMRPAFLEVIDDLLARTGWSGRVGADVVLALVDGAAVSALSEGRGDARDVATDLLAQLLGER</sequence>
<dbReference type="Proteomes" id="UP000579605">
    <property type="component" value="Unassembled WGS sequence"/>
</dbReference>
<accession>A0A852ZHG7</accession>
<dbReference type="GO" id="GO:0000976">
    <property type="term" value="F:transcription cis-regulatory region binding"/>
    <property type="evidence" value="ECO:0007669"/>
    <property type="project" value="TreeGrafter"/>
</dbReference>
<dbReference type="Pfam" id="PF00440">
    <property type="entry name" value="TetR_N"/>
    <property type="match status" value="1"/>
</dbReference>
<dbReference type="GO" id="GO:0003700">
    <property type="term" value="F:DNA-binding transcription factor activity"/>
    <property type="evidence" value="ECO:0007669"/>
    <property type="project" value="TreeGrafter"/>
</dbReference>
<dbReference type="InterPro" id="IPR050109">
    <property type="entry name" value="HTH-type_TetR-like_transc_reg"/>
</dbReference>
<dbReference type="PROSITE" id="PS50977">
    <property type="entry name" value="HTH_TETR_2"/>
    <property type="match status" value="1"/>
</dbReference>
<dbReference type="AlphaFoldDB" id="A0A852ZHG7"/>
<keyword evidence="5" id="KW-1185">Reference proteome</keyword>
<evidence type="ECO:0000313" key="4">
    <source>
        <dbReference type="EMBL" id="NYH92591.1"/>
    </source>
</evidence>
<dbReference type="InterPro" id="IPR009057">
    <property type="entry name" value="Homeodomain-like_sf"/>
</dbReference>
<dbReference type="InterPro" id="IPR041583">
    <property type="entry name" value="TetR_C_31"/>
</dbReference>
<evidence type="ECO:0000256" key="1">
    <source>
        <dbReference type="ARBA" id="ARBA00023125"/>
    </source>
</evidence>
<evidence type="ECO:0000313" key="5">
    <source>
        <dbReference type="Proteomes" id="UP000579605"/>
    </source>
</evidence>
<keyword evidence="1 2" id="KW-0238">DNA-binding</keyword>
<dbReference type="PANTHER" id="PTHR30055">
    <property type="entry name" value="HTH-TYPE TRANSCRIPTIONAL REGULATOR RUTR"/>
    <property type="match status" value="1"/>
</dbReference>
<evidence type="ECO:0000259" key="3">
    <source>
        <dbReference type="PROSITE" id="PS50977"/>
    </source>
</evidence>
<dbReference type="RefSeq" id="WP_179789995.1">
    <property type="nucleotide sequence ID" value="NZ_BAAARR010000021.1"/>
</dbReference>
<dbReference type="EMBL" id="JACBZH010000001">
    <property type="protein sequence ID" value="NYH92591.1"/>
    <property type="molecule type" value="Genomic_DNA"/>
</dbReference>
<evidence type="ECO:0000256" key="2">
    <source>
        <dbReference type="PROSITE-ProRule" id="PRU00335"/>
    </source>
</evidence>
<dbReference type="Pfam" id="PF17940">
    <property type="entry name" value="TetR_C_31"/>
    <property type="match status" value="1"/>
</dbReference>
<dbReference type="InterPro" id="IPR001647">
    <property type="entry name" value="HTH_TetR"/>
</dbReference>
<comment type="caution">
    <text evidence="4">The sequence shown here is derived from an EMBL/GenBank/DDBJ whole genome shotgun (WGS) entry which is preliminary data.</text>
</comment>
<reference evidence="4 5" key="1">
    <citation type="submission" date="2020-07" db="EMBL/GenBank/DDBJ databases">
        <title>Sequencing the genomes of 1000 actinobacteria strains.</title>
        <authorList>
            <person name="Klenk H.-P."/>
        </authorList>
    </citation>
    <scope>NUCLEOTIDE SEQUENCE [LARGE SCALE GENOMIC DNA]</scope>
    <source>
        <strain evidence="4 5">DSM 18448</strain>
    </source>
</reference>
<name>A0A852ZHG7_9ACTN</name>
<feature type="DNA-binding region" description="H-T-H motif" evidence="2">
    <location>
        <begin position="35"/>
        <end position="54"/>
    </location>
</feature>
<dbReference type="SUPFAM" id="SSF46689">
    <property type="entry name" value="Homeodomain-like"/>
    <property type="match status" value="1"/>
</dbReference>
<organism evidence="4 5">
    <name type="scientific">Actinopolymorpha rutila</name>
    <dbReference type="NCBI Taxonomy" id="446787"/>
    <lineage>
        <taxon>Bacteria</taxon>
        <taxon>Bacillati</taxon>
        <taxon>Actinomycetota</taxon>
        <taxon>Actinomycetes</taxon>
        <taxon>Propionibacteriales</taxon>
        <taxon>Actinopolymorphaceae</taxon>
        <taxon>Actinopolymorpha</taxon>
    </lineage>
</organism>